<dbReference type="Pfam" id="PF13649">
    <property type="entry name" value="Methyltransf_25"/>
    <property type="match status" value="1"/>
</dbReference>
<evidence type="ECO:0000313" key="2">
    <source>
        <dbReference type="EMBL" id="MCC0094864.1"/>
    </source>
</evidence>
<dbReference type="RefSeq" id="WP_229335472.1">
    <property type="nucleotide sequence ID" value="NZ_JAINUL010000001.1"/>
</dbReference>
<evidence type="ECO:0000259" key="1">
    <source>
        <dbReference type="Pfam" id="PF13649"/>
    </source>
</evidence>
<keyword evidence="2" id="KW-0489">Methyltransferase</keyword>
<dbReference type="InterPro" id="IPR041698">
    <property type="entry name" value="Methyltransf_25"/>
</dbReference>
<comment type="caution">
    <text evidence="2">The sequence shown here is derived from an EMBL/GenBank/DDBJ whole genome shotgun (WGS) entry which is preliminary data.</text>
</comment>
<dbReference type="InterPro" id="IPR050447">
    <property type="entry name" value="Erg6_SMT_methyltransf"/>
</dbReference>
<organism evidence="2 3">
    <name type="scientific">Streptomyces flavotricini</name>
    <dbReference type="NCBI Taxonomy" id="66888"/>
    <lineage>
        <taxon>Bacteria</taxon>
        <taxon>Bacillati</taxon>
        <taxon>Actinomycetota</taxon>
        <taxon>Actinomycetes</taxon>
        <taxon>Kitasatosporales</taxon>
        <taxon>Streptomycetaceae</taxon>
        <taxon>Streptomyces</taxon>
    </lineage>
</organism>
<sequence length="303" mass="33654">MDRNLVIQTPAGGQEFDESQVPLYYSRKTADILHKYGPGPRVHFHMGLFGPGATPNTTVSQRVLKRRIVESQEAIVEHAARSWGAYATPPGSVLDIGCGVGGGSLYWAQEHGATVTGLTVAADHIPVIQDFARQAGVGDRVTPLLADVHAFTADRKYDAAYANESSGYMDRERLFKVVAQSLKPGGWFGIQEHFICRPEWTEFIDGYYKTRLGTLTEYLTAAEAAGFELEQDEDVTDRVAEFWVQSMAWNTAELDRVESSGAPSAWSRERLQESTITHGKLFRIWRDHALETRLLMFRLGGGS</sequence>
<dbReference type="GO" id="GO:0008168">
    <property type="term" value="F:methyltransferase activity"/>
    <property type="evidence" value="ECO:0007669"/>
    <property type="project" value="UniProtKB-KW"/>
</dbReference>
<keyword evidence="3" id="KW-1185">Reference proteome</keyword>
<dbReference type="CDD" id="cd02440">
    <property type="entry name" value="AdoMet_MTases"/>
    <property type="match status" value="1"/>
</dbReference>
<dbReference type="Proteomes" id="UP001520654">
    <property type="component" value="Unassembled WGS sequence"/>
</dbReference>
<dbReference type="GO" id="GO:0032259">
    <property type="term" value="P:methylation"/>
    <property type="evidence" value="ECO:0007669"/>
    <property type="project" value="UniProtKB-KW"/>
</dbReference>
<name>A0ABS8E1S0_9ACTN</name>
<feature type="domain" description="Methyltransferase" evidence="1">
    <location>
        <begin position="93"/>
        <end position="186"/>
    </location>
</feature>
<evidence type="ECO:0000313" key="3">
    <source>
        <dbReference type="Proteomes" id="UP001520654"/>
    </source>
</evidence>
<dbReference type="PANTHER" id="PTHR44068:SF11">
    <property type="entry name" value="GERANYL DIPHOSPHATE 2-C-METHYLTRANSFERASE"/>
    <property type="match status" value="1"/>
</dbReference>
<proteinExistence type="predicted"/>
<reference evidence="2 3" key="1">
    <citation type="submission" date="2021-08" db="EMBL/GenBank/DDBJ databases">
        <title>Genomic Architecture of Streptomyces flavotricini NGL1 and Streptomyces erythrochromogenes HMS4 With Differential Plant Beneficial attributes and laccase production capabilities.</title>
        <authorList>
            <person name="Salwan R."/>
            <person name="Kaur R."/>
            <person name="Sharma V."/>
        </authorList>
    </citation>
    <scope>NUCLEOTIDE SEQUENCE [LARGE SCALE GENOMIC DNA]</scope>
    <source>
        <strain evidence="2 3">NGL1</strain>
    </source>
</reference>
<accession>A0ABS8E1S0</accession>
<protein>
    <submittedName>
        <fullName evidence="2">Methyltransferase domain-containing protein</fullName>
    </submittedName>
</protein>
<dbReference type="PANTHER" id="PTHR44068">
    <property type="entry name" value="ZGC:194242"/>
    <property type="match status" value="1"/>
</dbReference>
<dbReference type="SUPFAM" id="SSF53335">
    <property type="entry name" value="S-adenosyl-L-methionine-dependent methyltransferases"/>
    <property type="match status" value="1"/>
</dbReference>
<dbReference type="Gene3D" id="3.40.50.150">
    <property type="entry name" value="Vaccinia Virus protein VP39"/>
    <property type="match status" value="1"/>
</dbReference>
<dbReference type="EMBL" id="JAINUL010000001">
    <property type="protein sequence ID" value="MCC0094864.1"/>
    <property type="molecule type" value="Genomic_DNA"/>
</dbReference>
<dbReference type="InterPro" id="IPR029063">
    <property type="entry name" value="SAM-dependent_MTases_sf"/>
</dbReference>
<keyword evidence="2" id="KW-0808">Transferase</keyword>
<gene>
    <name evidence="2" type="ORF">K7B10_08730</name>
</gene>